<dbReference type="Pfam" id="PF00443">
    <property type="entry name" value="UCH"/>
    <property type="match status" value="1"/>
</dbReference>
<dbReference type="OMA" id="FSAIQCE"/>
<dbReference type="Gene3D" id="3.90.70.10">
    <property type="entry name" value="Cysteine proteinases"/>
    <property type="match status" value="1"/>
</dbReference>
<dbReference type="InterPro" id="IPR001394">
    <property type="entry name" value="Peptidase_C19_UCH"/>
</dbReference>
<dbReference type="OrthoDB" id="420187at2759"/>
<evidence type="ECO:0000259" key="2">
    <source>
        <dbReference type="PROSITE" id="PS50235"/>
    </source>
</evidence>
<dbReference type="STRING" id="77044.A0A1W2TLU0"/>
<keyword evidence="3" id="KW-0378">Hydrolase</keyword>
<feature type="region of interest" description="Disordered" evidence="1">
    <location>
        <begin position="66"/>
        <end position="175"/>
    </location>
</feature>
<accession>A0A1W2TLU0</accession>
<proteinExistence type="predicted"/>
<dbReference type="PANTHER" id="PTHR24006:SF827">
    <property type="entry name" value="UBIQUITIN CARBOXYL-TERMINAL HYDROLASE 34"/>
    <property type="match status" value="1"/>
</dbReference>
<dbReference type="Pfam" id="PF12030">
    <property type="entry name" value="DUF3517"/>
    <property type="match status" value="1"/>
</dbReference>
<keyword evidence="4" id="KW-1185">Reference proteome</keyword>
<protein>
    <submittedName>
        <fullName evidence="3">Putative ubiquitin carboxyl-terminal hydrolase</fullName>
    </submittedName>
</protein>
<dbReference type="PROSITE" id="PS00973">
    <property type="entry name" value="USP_2"/>
    <property type="match status" value="1"/>
</dbReference>
<dbReference type="InterPro" id="IPR050164">
    <property type="entry name" value="Peptidase_C19"/>
</dbReference>
<evidence type="ECO:0000256" key="1">
    <source>
        <dbReference type="SAM" id="MobiDB-lite"/>
    </source>
</evidence>
<dbReference type="SUPFAM" id="SSF54001">
    <property type="entry name" value="Cysteine proteinases"/>
    <property type="match status" value="1"/>
</dbReference>
<dbReference type="Proteomes" id="UP000054516">
    <property type="component" value="Unassembled WGS sequence"/>
</dbReference>
<dbReference type="GO" id="GO:0005634">
    <property type="term" value="C:nucleus"/>
    <property type="evidence" value="ECO:0007669"/>
    <property type="project" value="TreeGrafter"/>
</dbReference>
<name>A0A1W2TLU0_ROSNE</name>
<feature type="region of interest" description="Disordered" evidence="1">
    <location>
        <begin position="1"/>
        <end position="53"/>
    </location>
</feature>
<sequence length="2540" mass="286562">MDQDSRTDESRERALSSEPSSTRPNPFDDDSTPSARKRRRTSLSGSRSASVETALSTTLSASLSTTISHDNAIAASDPRDMKIDTQGPALPSTPPAPSEQPSEPVSSRVTINLRNAGSLEATPTSPASPTPSRQRPGHVRASVEAPEVDMAPTHSVDDTSSSSSTLDSPEPASIGVEGIEDDAQFFTIEPQPSFPRTVDLNSIMSEFPYRCEGELPHDGVTRLLNYFRQQPDNVDEALIPIHNWLTRCLTCARLEIRATIAEVYRENRVFWSVLPELFYQFGQRLNYTKAKNTRGYIAELLAQFAKLSAFLLNLDIRNLAQGVTTEESFTALVSPQYLRVLSALPHPDDLYLSNGAERNPNLLSPLEVFQSGHGVSLTAVISFIQSHIAALPRFPRIAMDNLVPSCMLVHSIVRESVQKQGYTAGLPQNILERSRNSLVLGYRCFTLLSSAVDTVIDKSINTLSQENATNITYYLSELLKHSLQGTHTEAIERVQQYRQDYPQVPSQYACEAIALEWRFQIYCKLIRSRQMQLRVSAAASMCDELVSQWKRYQDRQQEPIEDTQPYLDYLKYLSSYITRTGIVDYILGPTCHPEITTTSSNIIGFLGVTKTYTSAQTNLLWQTLTSTQDPRIAEALVKMMVKITLLFQPVDLLFFLDKFQHVPIDSFTLVMRELFDNITDLLAKPSIPPTAPTASFEVCVRLLRESSVFTAQGSIAYPDIYQFAQLKLKRLLVSGLSEEGRQDIALSCLSDVASRSETSSGSLQVLTIVAANHVALQTLIEEHNFIQLLVDDLEAAIQSAKSVGVTRVYSNPYCHARRKFISNIITQFGSAIDTPLGQRLWDSLVGDNTVSQDDRKIAWEDLCASLKRKRENRFLVDCVRLFLPNLSPSCYCNESLSFVRDVVVPTANDTNGIILDDEDSVKLSGIELLWQIILLAPNQDIANDAISTLVNEIYVNGSAILSYPLQRARKVHFSLVHRCLSQLKSAAQKLTVFNDGTTSNDDESMVIVVADDQHTEQELRFARTLKVLTTLSNTLRKKSNFAAPDLRSLMLTSPNAVNGELAGLKYQSFDGDEHTEMKPLRIGLKNSAASLLASLREATGFENYRLYYRGTTLAPSDADICKSLEDLNIKNGLILVKRELDLASSPVRIKPGASPLEIEILSHFNDLWEYLSMEETLAREMYEFLISLPADDSILAAFENPSTSPRDVFPLGQPFKSLYAIYALREHLHTRRLKNTMMYASSHEATNQQQFTNDRQDAVAKAISLIAAAICDPDVIDQCSNEGMRLKLGLQLVDAFVQLLKETIEPRLISQLLTIDLHERLITILTDGAKAESNDASVDLVHRCFEGLLECCTKSDEFWAIFRSHPMIGEVIQTLLLADERPSVRQNIAKLINTKSLYDGGRSSVLAIDFAELFWPIILQLLPQAASKPQKCEELFNLASHLTKKLIENGSSTLDLPSCVKRCGDLLLSHTSTEDLAHPEVVDKVAYGLISLLRQGIEQMSPLMRSTELPAFFPKRLFSKHLFPPENEAGPLVPHAILHSSSRHMLYEIIYTLAGSNQSQMVAVLQNLNLLTAHQVDDTGMDSYKYELPQAFDRTNAIRSICGYSGLRNLSNTCYLNSLFTQLFMNIGFRQFMLNARIDKPHAQQLLSETQILFANLQDSRRRFIDPQACIEQITTYEELPVDIHNQMDVDEFFNLLFDRWETQFIADSDKKELRSVYGGQLVQQVKSKECEHISERIEPFSAIQCDIKGKSGLEESLQAYVDGEIMEGDNKYKCSTCDRHVDAVKRACLKDLPDNLIFHLKRFDFNLRLLQRSKINDYFPFPNEIDMQPYTVEHLSDPSRNSEPDIFELVGVLVHSGTAETGHYYSFIRERPTNCGTAPWVEFNDDIVAPWDPSQMENACFGGQDHRQYDNGNIYEKVYSAYMLFYQRSSSLRQEQGALRINGNSRRLRTDVPLELELQVKLDNWAIIQRHNLYDPSHIPFVLKILEMTWSGKCSKEHKKENLAMHVALGHLDQVASRAKDLPDFDTLSGLIITACQRCSLCCFTFFQYFQQYKEAFRMLLFKNSDPAVRHDVGQTFLYVLKKIKTTYPEEYNYVGDEGDEASTSSSSRPTVLEETADLFLHIWDTFHTRPIAWPEYFGTMVDFAKLGRLEAVALLDRDFLAKVLMAIAADQAFDLPSQYSRLLAVVSRRMATRPPNYEGIIALADILMDCIDADMGNFVEPYAGRLSMAQQDDPIPFTTQEISILHKTWGRLDAGVFADKLIQLNQNPVATDSIINRLVIFNDQMDLTVLRSLLSGITGHITPHPVTPFLRAGFSYYTSCMNRENVHRLLRHVSEQCRTVQNAEARSFFEFQKDVFEGFRTTGESFEEIRLQSLRNLPLWIPGLLGYVDRTVSSLVESFMRERVFKYGTSPVFEETSGGHLRSQAMISVARELAVSILYYLRDTYVTRGAQASRDTMQPFHRVLHYCDAYFREHEELEDGMSQKYNELYSSVLEAMHNLTVDEIEDDGSDWEQSIGSSESFADLSSMQVDHELMEGNA</sequence>
<dbReference type="PROSITE" id="PS50235">
    <property type="entry name" value="USP_3"/>
    <property type="match status" value="1"/>
</dbReference>
<dbReference type="GO" id="GO:0016579">
    <property type="term" value="P:protein deubiquitination"/>
    <property type="evidence" value="ECO:0007669"/>
    <property type="project" value="InterPro"/>
</dbReference>
<feature type="compositionally biased region" description="Low complexity" evidence="1">
    <location>
        <begin position="152"/>
        <end position="173"/>
    </location>
</feature>
<reference evidence="3" key="1">
    <citation type="submission" date="2016-03" db="EMBL/GenBank/DDBJ databases">
        <title>Draft genome sequence of Rosellinia necatrix.</title>
        <authorList>
            <person name="Kanematsu S."/>
        </authorList>
    </citation>
    <scope>NUCLEOTIDE SEQUENCE [LARGE SCALE GENOMIC DNA]</scope>
    <source>
        <strain evidence="3">W97</strain>
    </source>
</reference>
<dbReference type="InterPro" id="IPR028889">
    <property type="entry name" value="USP"/>
</dbReference>
<dbReference type="InterPro" id="IPR021905">
    <property type="entry name" value="DUF3517"/>
</dbReference>
<organism evidence="3">
    <name type="scientific">Rosellinia necatrix</name>
    <name type="common">White root-rot fungus</name>
    <dbReference type="NCBI Taxonomy" id="77044"/>
    <lineage>
        <taxon>Eukaryota</taxon>
        <taxon>Fungi</taxon>
        <taxon>Dikarya</taxon>
        <taxon>Ascomycota</taxon>
        <taxon>Pezizomycotina</taxon>
        <taxon>Sordariomycetes</taxon>
        <taxon>Xylariomycetidae</taxon>
        <taxon>Xylariales</taxon>
        <taxon>Xylariaceae</taxon>
        <taxon>Rosellinia</taxon>
    </lineage>
</organism>
<dbReference type="GO" id="GO:0005829">
    <property type="term" value="C:cytosol"/>
    <property type="evidence" value="ECO:0007669"/>
    <property type="project" value="TreeGrafter"/>
</dbReference>
<dbReference type="PANTHER" id="PTHR24006">
    <property type="entry name" value="UBIQUITIN CARBOXYL-TERMINAL HYDROLASE"/>
    <property type="match status" value="1"/>
</dbReference>
<dbReference type="FunFam" id="3.90.70.10:FF:000136">
    <property type="entry name" value="Ubiquitin C-terminal hydrolase, putative"/>
    <property type="match status" value="1"/>
</dbReference>
<dbReference type="EMBL" id="DF977482">
    <property type="protein sequence ID" value="GAP89275.1"/>
    <property type="molecule type" value="Genomic_DNA"/>
</dbReference>
<feature type="compositionally biased region" description="Polar residues" evidence="1">
    <location>
        <begin position="99"/>
        <end position="115"/>
    </location>
</feature>
<feature type="domain" description="USP" evidence="2">
    <location>
        <begin position="1605"/>
        <end position="1930"/>
    </location>
</feature>
<dbReference type="CDD" id="cd02659">
    <property type="entry name" value="peptidase_C19C"/>
    <property type="match status" value="1"/>
</dbReference>
<feature type="compositionally biased region" description="Basic and acidic residues" evidence="1">
    <location>
        <begin position="1"/>
        <end position="15"/>
    </location>
</feature>
<dbReference type="InterPro" id="IPR018200">
    <property type="entry name" value="USP_CS"/>
</dbReference>
<dbReference type="InterPro" id="IPR038765">
    <property type="entry name" value="Papain-like_cys_pep_sf"/>
</dbReference>
<dbReference type="GO" id="GO:0004843">
    <property type="term" value="F:cysteine-type deubiquitinase activity"/>
    <property type="evidence" value="ECO:0007669"/>
    <property type="project" value="InterPro"/>
</dbReference>
<gene>
    <name evidence="3" type="ORF">SAMD00023353_3700070</name>
</gene>
<evidence type="ECO:0000313" key="3">
    <source>
        <dbReference type="EMBL" id="GAP89275.1"/>
    </source>
</evidence>
<evidence type="ECO:0000313" key="4">
    <source>
        <dbReference type="Proteomes" id="UP000054516"/>
    </source>
</evidence>
<feature type="compositionally biased region" description="Low complexity" evidence="1">
    <location>
        <begin position="121"/>
        <end position="132"/>
    </location>
</feature>